<dbReference type="Gene3D" id="3.40.50.1820">
    <property type="entry name" value="alpha/beta hydrolase"/>
    <property type="match status" value="1"/>
</dbReference>
<comment type="function">
    <text evidence="1 8">Serine hydrolase involved in the detoxification of formaldehyde.</text>
</comment>
<keyword evidence="9" id="KW-1185">Reference proteome</keyword>
<dbReference type="NCBIfam" id="TIGR02821">
    <property type="entry name" value="fghA_ester_D"/>
    <property type="match status" value="1"/>
</dbReference>
<evidence type="ECO:0000313" key="10">
    <source>
        <dbReference type="WBParaSite" id="SMUV_0000792001-mRNA-1"/>
    </source>
</evidence>
<organism evidence="9 10">
    <name type="scientific">Syphacia muris</name>
    <dbReference type="NCBI Taxonomy" id="451379"/>
    <lineage>
        <taxon>Eukaryota</taxon>
        <taxon>Metazoa</taxon>
        <taxon>Ecdysozoa</taxon>
        <taxon>Nematoda</taxon>
        <taxon>Chromadorea</taxon>
        <taxon>Rhabditida</taxon>
        <taxon>Spirurina</taxon>
        <taxon>Oxyuridomorpha</taxon>
        <taxon>Oxyuroidea</taxon>
        <taxon>Oxyuridae</taxon>
        <taxon>Syphacia</taxon>
    </lineage>
</organism>
<evidence type="ECO:0000256" key="2">
    <source>
        <dbReference type="ARBA" id="ARBA00005622"/>
    </source>
</evidence>
<dbReference type="InterPro" id="IPR029058">
    <property type="entry name" value="AB_hydrolase_fold"/>
</dbReference>
<dbReference type="SUPFAM" id="SSF53474">
    <property type="entry name" value="alpha/beta-Hydrolases"/>
    <property type="match status" value="1"/>
</dbReference>
<accession>A0A0N5ASY4</accession>
<comment type="similarity">
    <text evidence="2 8">Belongs to the esterase D family.</text>
</comment>
<feature type="active site" description="Charge relay system" evidence="7">
    <location>
        <position position="229"/>
    </location>
</feature>
<comment type="subcellular location">
    <subcellularLocation>
        <location evidence="8">Cytoplasm</location>
    </subcellularLocation>
</comment>
<keyword evidence="5 8" id="KW-0719">Serine esterase</keyword>
<name>A0A0N5ASY4_9BILA</name>
<feature type="active site" description="Charge relay system" evidence="7">
    <location>
        <position position="261"/>
    </location>
</feature>
<dbReference type="PANTHER" id="PTHR10061:SF0">
    <property type="entry name" value="S-FORMYLGLUTATHIONE HYDROLASE"/>
    <property type="match status" value="1"/>
</dbReference>
<dbReference type="EC" id="3.1.2.12" evidence="3 8"/>
<dbReference type="FunFam" id="3.40.50.1820:FF:000002">
    <property type="entry name" value="S-formylglutathione hydrolase"/>
    <property type="match status" value="1"/>
</dbReference>
<dbReference type="InterPro" id="IPR014186">
    <property type="entry name" value="S-formylglutathione_hydrol"/>
</dbReference>
<evidence type="ECO:0000256" key="4">
    <source>
        <dbReference type="ARBA" id="ARBA00016774"/>
    </source>
</evidence>
<dbReference type="STRING" id="451379.A0A0N5ASY4"/>
<dbReference type="AlphaFoldDB" id="A0A0N5ASY4"/>
<dbReference type="InterPro" id="IPR000801">
    <property type="entry name" value="Esterase-like"/>
</dbReference>
<sequence length="285" mass="32629">MESNLKEISSTRWFNGVQKVFAHQSNELKCTVNFGVYLPDLKEGEKAPVLLFLSGLTCTEDNFIRKSGFQRYASELKIIVVNTDTSPRGDDVDDEPDSYDVGKGAGFYVDALTPKWNRHYRMYSYITKEIPRLFEQHFPQCDKDRWGIFGHSMGGLGAIVIGLRNPQIFKSISAFAPLCNPMKSPWGQKAFSIYLGSDENEWKSYDSVEVIKSYSGPERKLLIDQGTQDEFLNEQLMPITLEPLSSNKVHIILRYQEGYDHSYAFISTFIEDHFKFHSEALTSTR</sequence>
<dbReference type="GO" id="GO:0052689">
    <property type="term" value="F:carboxylic ester hydrolase activity"/>
    <property type="evidence" value="ECO:0007669"/>
    <property type="project" value="UniProtKB-KW"/>
</dbReference>
<dbReference type="WBParaSite" id="SMUV_0000792001-mRNA-1">
    <property type="protein sequence ID" value="SMUV_0000792001-mRNA-1"/>
    <property type="gene ID" value="SMUV_0000792001"/>
</dbReference>
<dbReference type="GO" id="GO:0005829">
    <property type="term" value="C:cytosol"/>
    <property type="evidence" value="ECO:0007669"/>
    <property type="project" value="TreeGrafter"/>
</dbReference>
<dbReference type="GO" id="GO:0046294">
    <property type="term" value="P:formaldehyde catabolic process"/>
    <property type="evidence" value="ECO:0007669"/>
    <property type="project" value="InterPro"/>
</dbReference>
<feature type="active site" description="Charge relay system" evidence="7">
    <location>
        <position position="152"/>
    </location>
</feature>
<keyword evidence="6 8" id="KW-0378">Hydrolase</keyword>
<evidence type="ECO:0000256" key="6">
    <source>
        <dbReference type="ARBA" id="ARBA00022801"/>
    </source>
</evidence>
<reference evidence="10" key="1">
    <citation type="submission" date="2017-02" db="UniProtKB">
        <authorList>
            <consortium name="WormBaseParasite"/>
        </authorList>
    </citation>
    <scope>IDENTIFICATION</scope>
</reference>
<comment type="catalytic activity">
    <reaction evidence="8">
        <text>S-formylglutathione + H2O = formate + glutathione + H(+)</text>
        <dbReference type="Rhea" id="RHEA:14961"/>
        <dbReference type="ChEBI" id="CHEBI:15377"/>
        <dbReference type="ChEBI" id="CHEBI:15378"/>
        <dbReference type="ChEBI" id="CHEBI:15740"/>
        <dbReference type="ChEBI" id="CHEBI:57688"/>
        <dbReference type="ChEBI" id="CHEBI:57925"/>
        <dbReference type="EC" id="3.1.2.12"/>
    </reaction>
</comment>
<dbReference type="PANTHER" id="PTHR10061">
    <property type="entry name" value="S-FORMYLGLUTATHIONE HYDROLASE"/>
    <property type="match status" value="1"/>
</dbReference>
<keyword evidence="8" id="KW-0963">Cytoplasm</keyword>
<evidence type="ECO:0000256" key="7">
    <source>
        <dbReference type="PIRSR" id="PIRSR614186-1"/>
    </source>
</evidence>
<evidence type="ECO:0000256" key="1">
    <source>
        <dbReference type="ARBA" id="ARBA00002608"/>
    </source>
</evidence>
<evidence type="ECO:0000256" key="5">
    <source>
        <dbReference type="ARBA" id="ARBA00022487"/>
    </source>
</evidence>
<protein>
    <recommendedName>
        <fullName evidence="4 8">S-formylglutathione hydrolase</fullName>
        <ecNumber evidence="3 8">3.1.2.12</ecNumber>
    </recommendedName>
</protein>
<dbReference type="GO" id="GO:0018738">
    <property type="term" value="F:S-formylglutathione hydrolase activity"/>
    <property type="evidence" value="ECO:0007669"/>
    <property type="project" value="UniProtKB-EC"/>
</dbReference>
<dbReference type="Pfam" id="PF00756">
    <property type="entry name" value="Esterase"/>
    <property type="match status" value="1"/>
</dbReference>
<evidence type="ECO:0000256" key="3">
    <source>
        <dbReference type="ARBA" id="ARBA00012479"/>
    </source>
</evidence>
<evidence type="ECO:0000313" key="9">
    <source>
        <dbReference type="Proteomes" id="UP000046393"/>
    </source>
</evidence>
<dbReference type="Proteomes" id="UP000046393">
    <property type="component" value="Unplaced"/>
</dbReference>
<evidence type="ECO:0000256" key="8">
    <source>
        <dbReference type="RuleBase" id="RU363068"/>
    </source>
</evidence>
<proteinExistence type="inferred from homology"/>